<proteinExistence type="predicted"/>
<dbReference type="RefSeq" id="WP_148295310.1">
    <property type="nucleotide sequence ID" value="NZ_CP007201.1"/>
</dbReference>
<sequence length="176" mass="20220">MLKRGTYLILFGLVLVLGSAIYKQITKPKATAQRIACHQEVVVFEKIYHTDRVEALKEQLKTERIHLLFSIQPSRYTPTQLFNYVDTEALQEKIVKRFGEEEEKSDLVLSVLLYENDLLDPGKKTKDAKKYAGYLVFAFHLQGELIYKIQIDFMDRKGGDIASKIECAYASVTSLH</sequence>
<evidence type="ECO:0000313" key="1">
    <source>
        <dbReference type="EMBL" id="AHJ14045.1"/>
    </source>
</evidence>
<name>A0AA86ANE6_SULMK</name>
<dbReference type="AlphaFoldDB" id="A0AA86ANE6"/>
<dbReference type="KEGG" id="smul:SMUL_2807"/>
<organism evidence="1 2">
    <name type="scientific">Sulfurospirillum multivorans (strain DM 12446 / JCM 15788 / NBRC 109480)</name>
    <dbReference type="NCBI Taxonomy" id="1150621"/>
    <lineage>
        <taxon>Bacteria</taxon>
        <taxon>Pseudomonadati</taxon>
        <taxon>Campylobacterota</taxon>
        <taxon>Epsilonproteobacteria</taxon>
        <taxon>Campylobacterales</taxon>
        <taxon>Sulfurospirillaceae</taxon>
        <taxon>Sulfurospirillum</taxon>
    </lineage>
</organism>
<evidence type="ECO:0000313" key="2">
    <source>
        <dbReference type="Proteomes" id="UP000019322"/>
    </source>
</evidence>
<reference evidence="1 2" key="1">
    <citation type="journal article" date="2014" name="Environ. Microbiol.">
        <title>Insights into organohalide respiration and the versatile catabolism of Sulfurospirillum multivorans gained from comparative genomics and physiological studies.</title>
        <authorList>
            <person name="Goris T."/>
            <person name="Schubert T."/>
            <person name="Gadkari J."/>
            <person name="Wubet T."/>
            <person name="Tarkka M."/>
            <person name="Buscot F."/>
            <person name="Adrian L."/>
            <person name="Diekert G."/>
        </authorList>
    </citation>
    <scope>NUCLEOTIDE SEQUENCE [LARGE SCALE GENOMIC DNA]</scope>
    <source>
        <strain evidence="2">DM 12446 / JCM 15788 / NBRC 109480</strain>
    </source>
</reference>
<accession>A0AA86ANE6</accession>
<dbReference type="EMBL" id="CP007201">
    <property type="protein sequence ID" value="AHJ14045.1"/>
    <property type="molecule type" value="Genomic_DNA"/>
</dbReference>
<dbReference type="Proteomes" id="UP000019322">
    <property type="component" value="Chromosome"/>
</dbReference>
<protein>
    <submittedName>
        <fullName evidence="1">Uncharacterized protein</fullName>
    </submittedName>
</protein>
<gene>
    <name evidence="1" type="ORF">SMUL_2807</name>
</gene>